<name>A0A934UVK6_9MICO</name>
<dbReference type="GO" id="GO:0005886">
    <property type="term" value="C:plasma membrane"/>
    <property type="evidence" value="ECO:0007669"/>
    <property type="project" value="UniProtKB-SubCell"/>
</dbReference>
<comment type="caution">
    <text evidence="9">The sequence shown here is derived from an EMBL/GenBank/DDBJ whole genome shotgun (WGS) entry which is preliminary data.</text>
</comment>
<evidence type="ECO:0000256" key="4">
    <source>
        <dbReference type="ARBA" id="ARBA00022692"/>
    </source>
</evidence>
<dbReference type="AlphaFoldDB" id="A0A934UVK6"/>
<feature type="transmembrane region" description="Helical" evidence="8">
    <location>
        <begin position="213"/>
        <end position="231"/>
    </location>
</feature>
<dbReference type="GO" id="GO:0046872">
    <property type="term" value="F:metal ion binding"/>
    <property type="evidence" value="ECO:0007669"/>
    <property type="project" value="UniProtKB-KW"/>
</dbReference>
<dbReference type="InterPro" id="IPR000715">
    <property type="entry name" value="Glycosyl_transferase_4"/>
</dbReference>
<evidence type="ECO:0000256" key="5">
    <source>
        <dbReference type="ARBA" id="ARBA00022989"/>
    </source>
</evidence>
<sequence>MSPLMPAVVAGAVTLALSLALPVVVKPLLQRLGIMDVPNARSSHERPILRGLGLAVLIAMTVGAAVAIVWFAAAPDAGAGARWDVLLIVALGSLAAGLLGLGEDLRGISVLGRSVCLILIAVTVPVLLLIARSNPGAGAPFGASGGYPNALGLPPDLPLWGAIAIGAYAVFFISSYINVANFMDGLNGISGLHGVIAGLAFAAGGLIAGERPWLVAAGLILAAGFGGFLPWNLSRPGAFLGDVGSYLLGGATAVTSLAAWLSGIPLLATIGPMVIYFGDVGVTLVKRVRAGHRWDEPHKEHAYQRIQQLGYSHVQASGLTALCTAAASVLGLCSLFTSLPGTLALLAGGLVILGVYLALPRLLPRRA</sequence>
<keyword evidence="7" id="KW-0479">Metal-binding</keyword>
<evidence type="ECO:0000313" key="10">
    <source>
        <dbReference type="Proteomes" id="UP000618733"/>
    </source>
</evidence>
<dbReference type="GO" id="GO:0071555">
    <property type="term" value="P:cell wall organization"/>
    <property type="evidence" value="ECO:0007669"/>
    <property type="project" value="TreeGrafter"/>
</dbReference>
<feature type="binding site" evidence="7">
    <location>
        <position position="181"/>
    </location>
    <ligand>
        <name>Mg(2+)</name>
        <dbReference type="ChEBI" id="CHEBI:18420"/>
    </ligand>
</feature>
<feature type="transmembrane region" description="Helical" evidence="8">
    <location>
        <begin position="243"/>
        <end position="261"/>
    </location>
</feature>
<dbReference type="PANTHER" id="PTHR22926">
    <property type="entry name" value="PHOSPHO-N-ACETYLMURAMOYL-PENTAPEPTIDE-TRANSFERASE"/>
    <property type="match status" value="1"/>
</dbReference>
<evidence type="ECO:0000256" key="7">
    <source>
        <dbReference type="PIRSR" id="PIRSR600715-1"/>
    </source>
</evidence>
<feature type="binding site" evidence="7">
    <location>
        <position position="242"/>
    </location>
    <ligand>
        <name>Mg(2+)</name>
        <dbReference type="ChEBI" id="CHEBI:18420"/>
    </ligand>
</feature>
<feature type="transmembrane region" description="Helical" evidence="8">
    <location>
        <begin position="157"/>
        <end position="177"/>
    </location>
</feature>
<feature type="transmembrane region" description="Helical" evidence="8">
    <location>
        <begin position="114"/>
        <end position="131"/>
    </location>
</feature>
<feature type="transmembrane region" description="Helical" evidence="8">
    <location>
        <begin position="343"/>
        <end position="363"/>
    </location>
</feature>
<feature type="transmembrane region" description="Helical" evidence="8">
    <location>
        <begin position="6"/>
        <end position="29"/>
    </location>
</feature>
<keyword evidence="7" id="KW-0460">Magnesium</keyword>
<keyword evidence="10" id="KW-1185">Reference proteome</keyword>
<gene>
    <name evidence="9" type="ORF">JD292_01035</name>
</gene>
<keyword evidence="3" id="KW-0808">Transferase</keyword>
<evidence type="ECO:0000256" key="2">
    <source>
        <dbReference type="ARBA" id="ARBA00022475"/>
    </source>
</evidence>
<feature type="transmembrane region" description="Helical" evidence="8">
    <location>
        <begin position="189"/>
        <end position="207"/>
    </location>
</feature>
<protein>
    <submittedName>
        <fullName evidence="9">UDP-phosphate alpha-N-acetyl-D-fucosaminephosphotransferase</fullName>
    </submittedName>
</protein>
<dbReference type="Pfam" id="PF00953">
    <property type="entry name" value="Glycos_transf_4"/>
    <property type="match status" value="1"/>
</dbReference>
<evidence type="ECO:0000313" key="9">
    <source>
        <dbReference type="EMBL" id="MBK0420664.1"/>
    </source>
</evidence>
<dbReference type="GO" id="GO:0016780">
    <property type="term" value="F:phosphotransferase activity, for other substituted phosphate groups"/>
    <property type="evidence" value="ECO:0007669"/>
    <property type="project" value="InterPro"/>
</dbReference>
<keyword evidence="6 8" id="KW-0472">Membrane</keyword>
<dbReference type="RefSeq" id="WP_200130874.1">
    <property type="nucleotide sequence ID" value="NZ_JAEHOI010000001.1"/>
</dbReference>
<dbReference type="EMBL" id="JAEHOI010000001">
    <property type="protein sequence ID" value="MBK0420664.1"/>
    <property type="molecule type" value="Genomic_DNA"/>
</dbReference>
<comment type="subcellular location">
    <subcellularLocation>
        <location evidence="1">Cell membrane</location>
        <topology evidence="1">Multi-pass membrane protein</topology>
    </subcellularLocation>
</comment>
<feature type="transmembrane region" description="Helical" evidence="8">
    <location>
        <begin position="314"/>
        <end position="337"/>
    </location>
</feature>
<evidence type="ECO:0000256" key="3">
    <source>
        <dbReference type="ARBA" id="ARBA00022679"/>
    </source>
</evidence>
<keyword evidence="2" id="KW-1003">Cell membrane</keyword>
<evidence type="ECO:0000256" key="1">
    <source>
        <dbReference type="ARBA" id="ARBA00004651"/>
    </source>
</evidence>
<keyword evidence="5 8" id="KW-1133">Transmembrane helix</keyword>
<keyword evidence="4 8" id="KW-0812">Transmembrane</keyword>
<feature type="transmembrane region" description="Helical" evidence="8">
    <location>
        <begin position="85"/>
        <end position="102"/>
    </location>
</feature>
<dbReference type="PANTHER" id="PTHR22926:SF3">
    <property type="entry name" value="UNDECAPRENYL-PHOSPHATE ALPHA-N-ACETYLGLUCOSAMINYL 1-PHOSPHATE TRANSFERASE"/>
    <property type="match status" value="1"/>
</dbReference>
<proteinExistence type="predicted"/>
<evidence type="ECO:0000256" key="8">
    <source>
        <dbReference type="SAM" id="Phobius"/>
    </source>
</evidence>
<dbReference type="Proteomes" id="UP000618733">
    <property type="component" value="Unassembled WGS sequence"/>
</dbReference>
<feature type="transmembrane region" description="Helical" evidence="8">
    <location>
        <begin position="49"/>
        <end position="73"/>
    </location>
</feature>
<organism evidence="9 10">
    <name type="scientific">Leucobacter edaphi</name>
    <dbReference type="NCBI Taxonomy" id="2796472"/>
    <lineage>
        <taxon>Bacteria</taxon>
        <taxon>Bacillati</taxon>
        <taxon>Actinomycetota</taxon>
        <taxon>Actinomycetes</taxon>
        <taxon>Micrococcales</taxon>
        <taxon>Microbacteriaceae</taxon>
        <taxon>Leucobacter</taxon>
    </lineage>
</organism>
<evidence type="ECO:0000256" key="6">
    <source>
        <dbReference type="ARBA" id="ARBA00023136"/>
    </source>
</evidence>
<feature type="transmembrane region" description="Helical" evidence="8">
    <location>
        <begin position="267"/>
        <end position="285"/>
    </location>
</feature>
<reference evidence="9" key="1">
    <citation type="submission" date="2020-12" db="EMBL/GenBank/DDBJ databases">
        <title>Leucobacter sp. CAS2, isolated from Chromium sludge.</title>
        <authorList>
            <person name="Xu Z."/>
        </authorList>
    </citation>
    <scope>NUCLEOTIDE SEQUENCE</scope>
    <source>
        <strain evidence="9">CSA2</strain>
    </source>
</reference>
<dbReference type="GO" id="GO:0009103">
    <property type="term" value="P:lipopolysaccharide biosynthetic process"/>
    <property type="evidence" value="ECO:0007669"/>
    <property type="project" value="TreeGrafter"/>
</dbReference>
<dbReference type="GO" id="GO:0044038">
    <property type="term" value="P:cell wall macromolecule biosynthetic process"/>
    <property type="evidence" value="ECO:0007669"/>
    <property type="project" value="TreeGrafter"/>
</dbReference>
<comment type="cofactor">
    <cofactor evidence="7">
        <name>Mg(2+)</name>
        <dbReference type="ChEBI" id="CHEBI:18420"/>
    </cofactor>
</comment>
<accession>A0A934UVK6</accession>